<evidence type="ECO:0000313" key="2">
    <source>
        <dbReference type="Proteomes" id="UP000282433"/>
    </source>
</evidence>
<dbReference type="EMBL" id="LR134162">
    <property type="protein sequence ID" value="VEB04425.1"/>
    <property type="molecule type" value="Genomic_DNA"/>
</dbReference>
<dbReference type="Proteomes" id="UP000282433">
    <property type="component" value="Chromosome"/>
</dbReference>
<accession>A0A3S4HVQ0</accession>
<gene>
    <name evidence="1" type="ORF">NCTC13635_04416</name>
</gene>
<evidence type="ECO:0000313" key="1">
    <source>
        <dbReference type="EMBL" id="VEB04425.1"/>
    </source>
</evidence>
<dbReference type="AlphaFoldDB" id="A0A3S4HVQ0"/>
<proteinExistence type="predicted"/>
<reference evidence="1 2" key="1">
    <citation type="submission" date="2018-12" db="EMBL/GenBank/DDBJ databases">
        <authorList>
            <consortium name="Pathogen Informatics"/>
        </authorList>
    </citation>
    <scope>NUCLEOTIDE SEQUENCE [LARGE SCALE GENOMIC DNA]</scope>
    <source>
        <strain evidence="1 2">NCTC13635</strain>
    </source>
</reference>
<organism evidence="1 2">
    <name type="scientific">Klebsiella pneumoniae</name>
    <dbReference type="NCBI Taxonomy" id="573"/>
    <lineage>
        <taxon>Bacteria</taxon>
        <taxon>Pseudomonadati</taxon>
        <taxon>Pseudomonadota</taxon>
        <taxon>Gammaproteobacteria</taxon>
        <taxon>Enterobacterales</taxon>
        <taxon>Enterobacteriaceae</taxon>
        <taxon>Klebsiella/Raoultella group</taxon>
        <taxon>Klebsiella</taxon>
        <taxon>Klebsiella pneumoniae complex</taxon>
    </lineage>
</organism>
<name>A0A3S4HVQ0_KLEPN</name>
<sequence>MDRSHDQPVHLGQPARIDRLIPAAIVKIGEMAQVTLISGKANSAAHLRCRMAALAALQHLRHALLQRGCCGE</sequence>
<protein>
    <submittedName>
        <fullName evidence="1">Uncharacterized protein</fullName>
    </submittedName>
</protein>